<dbReference type="AlphaFoldDB" id="A0A835G6A0"/>
<proteinExistence type="predicted"/>
<organism evidence="2 3">
    <name type="scientific">Spodoptera exigua</name>
    <name type="common">Beet armyworm</name>
    <name type="synonym">Noctua fulgens</name>
    <dbReference type="NCBI Taxonomy" id="7107"/>
    <lineage>
        <taxon>Eukaryota</taxon>
        <taxon>Metazoa</taxon>
        <taxon>Ecdysozoa</taxon>
        <taxon>Arthropoda</taxon>
        <taxon>Hexapoda</taxon>
        <taxon>Insecta</taxon>
        <taxon>Pterygota</taxon>
        <taxon>Neoptera</taxon>
        <taxon>Endopterygota</taxon>
        <taxon>Lepidoptera</taxon>
        <taxon>Glossata</taxon>
        <taxon>Ditrysia</taxon>
        <taxon>Noctuoidea</taxon>
        <taxon>Noctuidae</taxon>
        <taxon>Amphipyrinae</taxon>
        <taxon>Spodoptera</taxon>
    </lineage>
</organism>
<evidence type="ECO:0000256" key="1">
    <source>
        <dbReference type="SAM" id="Phobius"/>
    </source>
</evidence>
<gene>
    <name evidence="2" type="ORF">HW555_010894</name>
</gene>
<accession>A0A835G6A0</accession>
<evidence type="ECO:0000313" key="2">
    <source>
        <dbReference type="EMBL" id="KAF9409861.1"/>
    </source>
</evidence>
<feature type="transmembrane region" description="Helical" evidence="1">
    <location>
        <begin position="84"/>
        <end position="106"/>
    </location>
</feature>
<evidence type="ECO:0000313" key="3">
    <source>
        <dbReference type="Proteomes" id="UP000648187"/>
    </source>
</evidence>
<reference evidence="2" key="1">
    <citation type="submission" date="2020-08" db="EMBL/GenBank/DDBJ databases">
        <title>Spodoptera exigua strain:BAW_Kor-Di-RS1 Genome sequencing and assembly.</title>
        <authorList>
            <person name="Kim J."/>
            <person name="Nam H.Y."/>
            <person name="Kwon M."/>
            <person name="Choi J.H."/>
            <person name="Cho S.R."/>
            <person name="Kim G.-H."/>
        </authorList>
    </citation>
    <scope>NUCLEOTIDE SEQUENCE</scope>
    <source>
        <strain evidence="2">BAW_Kor-Di-RS1</strain>
        <tissue evidence="2">Whole-body</tissue>
    </source>
</reference>
<keyword evidence="3" id="KW-1185">Reference proteome</keyword>
<keyword evidence="1" id="KW-0472">Membrane</keyword>
<protein>
    <submittedName>
        <fullName evidence="2">Uncharacterized protein</fullName>
    </submittedName>
</protein>
<feature type="transmembrane region" description="Helical" evidence="1">
    <location>
        <begin position="118"/>
        <end position="143"/>
    </location>
</feature>
<comment type="caution">
    <text evidence="2">The sequence shown here is derived from an EMBL/GenBank/DDBJ whole genome shotgun (WGS) entry which is preliminary data.</text>
</comment>
<keyword evidence="1" id="KW-1133">Transmembrane helix</keyword>
<dbReference type="EMBL" id="JACKWZ010000293">
    <property type="protein sequence ID" value="KAF9409861.1"/>
    <property type="molecule type" value="Genomic_DNA"/>
</dbReference>
<keyword evidence="1" id="KW-0812">Transmembrane</keyword>
<dbReference type="Proteomes" id="UP000648187">
    <property type="component" value="Unassembled WGS sequence"/>
</dbReference>
<name>A0A835G6A0_SPOEX</name>
<feature type="transmembrane region" description="Helical" evidence="1">
    <location>
        <begin position="149"/>
        <end position="168"/>
    </location>
</feature>
<feature type="transmembrane region" description="Helical" evidence="1">
    <location>
        <begin position="7"/>
        <end position="34"/>
    </location>
</feature>
<sequence length="182" mass="20192">MKWMDKLPTVISCCFCCFLRAGTVLIGLFSFYYLMACYNTIQRYHKSSKGLDTIGILFAPNVSHSPGYWDMNAVLSNYSSMAELTAQMTIGVASIMLCSVSVLLLIGACCNMPVFIEIYQWGAIIYSATLSCTFLILALFCFFVHNNCFMAGGVLLVTGYFVIVTNSLRMSLLYLSSNDIVI</sequence>